<sequence>MSYFYEIAYAAESDRLCLFTGTGFSKAITDNSAPSWQGLLEELCALTTNGADLKSSLFPEGKPMPLTLDEAAQVIAIEMQKSGKSIHAETAKLIEQVKLASTGNESIIEFFTDRSFRVITTNYDKLVEELCLGSLVHSFAPGLPIPRSKSQVKVYHIHGSTDSPEDMIITSEDYFKFFHAESYFSRKLSTVLHENTVVILGYSLGDTNLKSIINDYKKFTNDHAIGSSVIFVSRSPVSQYLKDYYSYCFGIRVIDNMETNEFFKQLNVELGKVEGKHEASLENLKKVLYKGHSFTPSYIRIESAFFEIIASINASGLSLVNEKVIALIATVITEKHKLTGEQGAWEQYEQLAKWLVHLGSILDIGSTPLKDIYLETVLHSMQTMRQELYLGYSWHAYKVWENGWTSVTSHNRAMIRTYILDKSVWPDAHKVVKAA</sequence>
<organism evidence="1 2">
    <name type="scientific">Vibrio aestuarianus</name>
    <dbReference type="NCBI Taxonomy" id="28171"/>
    <lineage>
        <taxon>Bacteria</taxon>
        <taxon>Pseudomonadati</taxon>
        <taxon>Pseudomonadota</taxon>
        <taxon>Gammaproteobacteria</taxon>
        <taxon>Vibrionales</taxon>
        <taxon>Vibrionaceae</taxon>
        <taxon>Vibrio</taxon>
    </lineage>
</organism>
<dbReference type="Proteomes" id="UP001140978">
    <property type="component" value="Unassembled WGS sequence"/>
</dbReference>
<accession>A0A9X4FC16</accession>
<evidence type="ECO:0000313" key="1">
    <source>
        <dbReference type="EMBL" id="MDE1348353.1"/>
    </source>
</evidence>
<gene>
    <name evidence="1" type="ORF">L9X51_18455</name>
</gene>
<name>A0A9X4FC16_9VIBR</name>
<protein>
    <submittedName>
        <fullName evidence="1">SIR2 family protein</fullName>
    </submittedName>
</protein>
<dbReference type="Pfam" id="PF13289">
    <property type="entry name" value="SIR2_2"/>
    <property type="match status" value="1"/>
</dbReference>
<evidence type="ECO:0000313" key="2">
    <source>
        <dbReference type="Proteomes" id="UP001140978"/>
    </source>
</evidence>
<proteinExistence type="predicted"/>
<dbReference type="AlphaFoldDB" id="A0A9X4FC16"/>
<comment type="caution">
    <text evidence="1">The sequence shown here is derived from an EMBL/GenBank/DDBJ whole genome shotgun (WGS) entry which is preliminary data.</text>
</comment>
<reference evidence="1" key="1">
    <citation type="submission" date="2022-02" db="EMBL/GenBank/DDBJ databases">
        <title>Emergence and expansion in Europe of a Vibrio aestuarianus clonal complex pathogenic for oysters.</title>
        <authorList>
            <person name="Mesnil A."/>
            <person name="Travers M.-A."/>
        </authorList>
    </citation>
    <scope>NUCLEOTIDE SEQUENCE</scope>
    <source>
        <strain evidence="1">19_064_15T1</strain>
    </source>
</reference>
<dbReference type="EMBL" id="JAKNAX010000115">
    <property type="protein sequence ID" value="MDE1348353.1"/>
    <property type="molecule type" value="Genomic_DNA"/>
</dbReference>
<dbReference type="RefSeq" id="WP_274676348.1">
    <property type="nucleotide sequence ID" value="NZ_JAKNAX010000115.1"/>
</dbReference>